<evidence type="ECO:0000313" key="2">
    <source>
        <dbReference type="Proteomes" id="UP000249390"/>
    </source>
</evidence>
<dbReference type="AlphaFoldDB" id="A0A328D043"/>
<name>A0A328D043_9ASTE</name>
<gene>
    <name evidence="1" type="ORF">DM860_011603</name>
</gene>
<dbReference type="EMBL" id="NQVE01000203">
    <property type="protein sequence ID" value="RAL39117.1"/>
    <property type="molecule type" value="Genomic_DNA"/>
</dbReference>
<comment type="caution">
    <text evidence="1">The sequence shown here is derived from an EMBL/GenBank/DDBJ whole genome shotgun (WGS) entry which is preliminary data.</text>
</comment>
<keyword evidence="2" id="KW-1185">Reference proteome</keyword>
<sequence>MFPGDEAGLRPWVATALWCYGGDSVGRPAVPVAGSQSAAKDGGSGYADSNREDVELLPLSSLFPLSLLVSFSSPTFLCGGK</sequence>
<reference evidence="1 2" key="1">
    <citation type="submission" date="2018-06" db="EMBL/GenBank/DDBJ databases">
        <title>The Genome of Cuscuta australis (Dodder) Provides Insight into the Evolution of Plant Parasitism.</title>
        <authorList>
            <person name="Liu H."/>
        </authorList>
    </citation>
    <scope>NUCLEOTIDE SEQUENCE [LARGE SCALE GENOMIC DNA]</scope>
    <source>
        <strain evidence="2">cv. Yunnan</strain>
        <tissue evidence="1">Vines</tissue>
    </source>
</reference>
<organism evidence="1 2">
    <name type="scientific">Cuscuta australis</name>
    <dbReference type="NCBI Taxonomy" id="267555"/>
    <lineage>
        <taxon>Eukaryota</taxon>
        <taxon>Viridiplantae</taxon>
        <taxon>Streptophyta</taxon>
        <taxon>Embryophyta</taxon>
        <taxon>Tracheophyta</taxon>
        <taxon>Spermatophyta</taxon>
        <taxon>Magnoliopsida</taxon>
        <taxon>eudicotyledons</taxon>
        <taxon>Gunneridae</taxon>
        <taxon>Pentapetalae</taxon>
        <taxon>asterids</taxon>
        <taxon>lamiids</taxon>
        <taxon>Solanales</taxon>
        <taxon>Convolvulaceae</taxon>
        <taxon>Cuscuteae</taxon>
        <taxon>Cuscuta</taxon>
        <taxon>Cuscuta subgen. Grammica</taxon>
        <taxon>Cuscuta sect. Cleistogrammica</taxon>
    </lineage>
</organism>
<dbReference type="Proteomes" id="UP000249390">
    <property type="component" value="Unassembled WGS sequence"/>
</dbReference>
<evidence type="ECO:0000313" key="1">
    <source>
        <dbReference type="EMBL" id="RAL39117.1"/>
    </source>
</evidence>
<proteinExistence type="predicted"/>
<protein>
    <submittedName>
        <fullName evidence="1">Uncharacterized protein</fullName>
    </submittedName>
</protein>
<accession>A0A328D043</accession>